<keyword evidence="1" id="KW-0597">Phosphoprotein</keyword>
<evidence type="ECO:0000259" key="2">
    <source>
        <dbReference type="PROSITE" id="PS50110"/>
    </source>
</evidence>
<dbReference type="Proteomes" id="UP000243413">
    <property type="component" value="Chromosome I"/>
</dbReference>
<dbReference type="InterPro" id="IPR052893">
    <property type="entry name" value="TCS_response_regulator"/>
</dbReference>
<dbReference type="Gene3D" id="3.40.50.2300">
    <property type="match status" value="1"/>
</dbReference>
<dbReference type="RefSeq" id="WP_092283469.1">
    <property type="nucleotide sequence ID" value="NZ_LT629763.1"/>
</dbReference>
<dbReference type="AlphaFoldDB" id="A0A1H1M3Q0"/>
<dbReference type="SMART" id="SM00448">
    <property type="entry name" value="REC"/>
    <property type="match status" value="1"/>
</dbReference>
<dbReference type="Pfam" id="PF00072">
    <property type="entry name" value="Response_reg"/>
    <property type="match status" value="1"/>
</dbReference>
<evidence type="ECO:0000313" key="4">
    <source>
        <dbReference type="Proteomes" id="UP000243413"/>
    </source>
</evidence>
<evidence type="ECO:0000313" key="3">
    <source>
        <dbReference type="EMBL" id="SDR81122.1"/>
    </source>
</evidence>
<dbReference type="EMBL" id="LT629763">
    <property type="protein sequence ID" value="SDR81122.1"/>
    <property type="molecule type" value="Genomic_DNA"/>
</dbReference>
<dbReference type="SUPFAM" id="SSF52172">
    <property type="entry name" value="CheY-like"/>
    <property type="match status" value="1"/>
</dbReference>
<dbReference type="OrthoDB" id="9793549at2"/>
<accession>A0A1H1M3Q0</accession>
<dbReference type="PANTHER" id="PTHR44520">
    <property type="entry name" value="RESPONSE REGULATOR RCP1-RELATED"/>
    <property type="match status" value="1"/>
</dbReference>
<evidence type="ECO:0000256" key="1">
    <source>
        <dbReference type="PROSITE-ProRule" id="PRU00169"/>
    </source>
</evidence>
<sequence>MKNRSILLVEDNADDVALMLHALKSNRISNQISVAEDGEQALHMLFADAVEPAKQPALILLDLNLPKVEGLEVLRQLRAHVDTRLIPVVVLTSSLEQSDLHNAYGCGANSYVRKPVDFEEFVQVTRDLGHYWLQLNYPALEA</sequence>
<dbReference type="InterPro" id="IPR011006">
    <property type="entry name" value="CheY-like_superfamily"/>
</dbReference>
<feature type="domain" description="Response regulatory" evidence="2">
    <location>
        <begin position="5"/>
        <end position="129"/>
    </location>
</feature>
<dbReference type="STRING" id="472181.SAMN05216271_0465"/>
<organism evidence="3 4">
    <name type="scientific">Halopseudomonas sabulinigri</name>
    <dbReference type="NCBI Taxonomy" id="472181"/>
    <lineage>
        <taxon>Bacteria</taxon>
        <taxon>Pseudomonadati</taxon>
        <taxon>Pseudomonadota</taxon>
        <taxon>Gammaproteobacteria</taxon>
        <taxon>Pseudomonadales</taxon>
        <taxon>Pseudomonadaceae</taxon>
        <taxon>Halopseudomonas</taxon>
    </lineage>
</organism>
<name>A0A1H1M3Q0_9GAMM</name>
<dbReference type="PANTHER" id="PTHR44520:SF1">
    <property type="entry name" value="TWO-COMPONENT SYSTEM REGULATORY PROTEIN"/>
    <property type="match status" value="1"/>
</dbReference>
<protein>
    <submittedName>
        <fullName evidence="3">Two-component system, unclassified family, response regulator</fullName>
    </submittedName>
</protein>
<proteinExistence type="predicted"/>
<reference evidence="4" key="1">
    <citation type="submission" date="2016-10" db="EMBL/GenBank/DDBJ databases">
        <authorList>
            <person name="Varghese N."/>
            <person name="Submissions S."/>
        </authorList>
    </citation>
    <scope>NUCLEOTIDE SEQUENCE [LARGE SCALE GENOMIC DNA]</scope>
    <source>
        <strain evidence="4">JCM 14963</strain>
    </source>
</reference>
<dbReference type="InterPro" id="IPR001789">
    <property type="entry name" value="Sig_transdc_resp-reg_receiver"/>
</dbReference>
<dbReference type="CDD" id="cd17557">
    <property type="entry name" value="REC_Rcp-like"/>
    <property type="match status" value="1"/>
</dbReference>
<gene>
    <name evidence="3" type="ORF">SAMN05216271_0465</name>
</gene>
<feature type="modified residue" description="4-aspartylphosphate" evidence="1">
    <location>
        <position position="62"/>
    </location>
</feature>
<dbReference type="PROSITE" id="PS50110">
    <property type="entry name" value="RESPONSE_REGULATORY"/>
    <property type="match status" value="1"/>
</dbReference>
<dbReference type="GO" id="GO:0000160">
    <property type="term" value="P:phosphorelay signal transduction system"/>
    <property type="evidence" value="ECO:0007669"/>
    <property type="project" value="InterPro"/>
</dbReference>